<evidence type="ECO:0000313" key="3">
    <source>
        <dbReference type="Proteomes" id="UP000693946"/>
    </source>
</evidence>
<dbReference type="Proteomes" id="UP000693946">
    <property type="component" value="Unassembled WGS sequence"/>
</dbReference>
<accession>A0AAV6PED5</accession>
<feature type="compositionally biased region" description="Basic and acidic residues" evidence="1">
    <location>
        <begin position="43"/>
        <end position="55"/>
    </location>
</feature>
<reference evidence="2 3" key="1">
    <citation type="journal article" date="2021" name="Sci. Rep.">
        <title>Chromosome anchoring in Senegalese sole (Solea senegalensis) reveals sex-associated markers and genome rearrangements in flatfish.</title>
        <authorList>
            <person name="Guerrero-Cozar I."/>
            <person name="Gomez-Garrido J."/>
            <person name="Berbel C."/>
            <person name="Martinez-Blanch J.F."/>
            <person name="Alioto T."/>
            <person name="Claros M.G."/>
            <person name="Gagnaire P.A."/>
            <person name="Manchado M."/>
        </authorList>
    </citation>
    <scope>NUCLEOTIDE SEQUENCE [LARGE SCALE GENOMIC DNA]</scope>
    <source>
        <strain evidence="2">Sse05_10M</strain>
    </source>
</reference>
<gene>
    <name evidence="2" type="ORF">JOB18_014957</name>
</gene>
<feature type="compositionally biased region" description="Basic and acidic residues" evidence="1">
    <location>
        <begin position="68"/>
        <end position="90"/>
    </location>
</feature>
<organism evidence="2 3">
    <name type="scientific">Solea senegalensis</name>
    <name type="common">Senegalese sole</name>
    <dbReference type="NCBI Taxonomy" id="28829"/>
    <lineage>
        <taxon>Eukaryota</taxon>
        <taxon>Metazoa</taxon>
        <taxon>Chordata</taxon>
        <taxon>Craniata</taxon>
        <taxon>Vertebrata</taxon>
        <taxon>Euteleostomi</taxon>
        <taxon>Actinopterygii</taxon>
        <taxon>Neopterygii</taxon>
        <taxon>Teleostei</taxon>
        <taxon>Neoteleostei</taxon>
        <taxon>Acanthomorphata</taxon>
        <taxon>Carangaria</taxon>
        <taxon>Pleuronectiformes</taxon>
        <taxon>Pleuronectoidei</taxon>
        <taxon>Soleidae</taxon>
        <taxon>Solea</taxon>
    </lineage>
</organism>
<keyword evidence="3" id="KW-1185">Reference proteome</keyword>
<proteinExistence type="predicted"/>
<evidence type="ECO:0000256" key="1">
    <source>
        <dbReference type="SAM" id="MobiDB-lite"/>
    </source>
</evidence>
<dbReference type="EMBL" id="JAGKHQ010001238">
    <property type="protein sequence ID" value="KAG7459201.1"/>
    <property type="molecule type" value="Genomic_DNA"/>
</dbReference>
<feature type="compositionally biased region" description="Basic and acidic residues" evidence="1">
    <location>
        <begin position="1"/>
        <end position="21"/>
    </location>
</feature>
<name>A0AAV6PED5_SOLSE</name>
<dbReference type="AlphaFoldDB" id="A0AAV6PED5"/>
<protein>
    <submittedName>
        <fullName evidence="2">Uncharacterized protein</fullName>
    </submittedName>
</protein>
<comment type="caution">
    <text evidence="2">The sequence shown here is derived from an EMBL/GenBank/DDBJ whole genome shotgun (WGS) entry which is preliminary data.</text>
</comment>
<evidence type="ECO:0000313" key="2">
    <source>
        <dbReference type="EMBL" id="KAG7459201.1"/>
    </source>
</evidence>
<feature type="region of interest" description="Disordered" evidence="1">
    <location>
        <begin position="1"/>
        <end position="90"/>
    </location>
</feature>
<sequence length="90" mass="10761">MTREQLENNNRKTGERQENNWRIHKKLRERETTGEQPENDCGTIRERQENDKRTTGEQPENDCGTTREQLENDKRMTGEQQVNDRRTTGE</sequence>